<keyword evidence="5 9" id="KW-1133">Transmembrane helix</keyword>
<keyword evidence="7 9" id="KW-0472">Membrane</keyword>
<keyword evidence="6" id="KW-0406">Ion transport</keyword>
<feature type="transmembrane region" description="Helical" evidence="9">
    <location>
        <begin position="79"/>
        <end position="97"/>
    </location>
</feature>
<dbReference type="Pfam" id="PF11744">
    <property type="entry name" value="ALMT"/>
    <property type="match status" value="1"/>
</dbReference>
<dbReference type="RefSeq" id="XP_010255920.1">
    <property type="nucleotide sequence ID" value="XM_010257618.2"/>
</dbReference>
<organism evidence="10 11">
    <name type="scientific">Nelumbo nucifera</name>
    <name type="common">Sacred lotus</name>
    <dbReference type="NCBI Taxonomy" id="4432"/>
    <lineage>
        <taxon>Eukaryota</taxon>
        <taxon>Viridiplantae</taxon>
        <taxon>Streptophyta</taxon>
        <taxon>Embryophyta</taxon>
        <taxon>Tracheophyta</taxon>
        <taxon>Spermatophyta</taxon>
        <taxon>Magnoliopsida</taxon>
        <taxon>Proteales</taxon>
        <taxon>Nelumbonaceae</taxon>
        <taxon>Nelumbo</taxon>
    </lineage>
</organism>
<keyword evidence="8" id="KW-0407">Ion channel</keyword>
<dbReference type="AlphaFoldDB" id="A0A1U8A3V8"/>
<keyword evidence="10" id="KW-1185">Reference proteome</keyword>
<evidence type="ECO:0000313" key="10">
    <source>
        <dbReference type="Proteomes" id="UP000189703"/>
    </source>
</evidence>
<dbReference type="GO" id="GO:0009705">
    <property type="term" value="C:plant-type vacuole membrane"/>
    <property type="evidence" value="ECO:0000318"/>
    <property type="project" value="GO_Central"/>
</dbReference>
<evidence type="ECO:0000256" key="5">
    <source>
        <dbReference type="ARBA" id="ARBA00022989"/>
    </source>
</evidence>
<dbReference type="InParanoid" id="A0A1U8A3V8"/>
<dbReference type="OrthoDB" id="68611at2759"/>
<accession>A0A1U8A3V8</accession>
<dbReference type="PANTHER" id="PTHR31086">
    <property type="entry name" value="ALUMINUM-ACTIVATED MALATE TRANSPORTER 10"/>
    <property type="match status" value="1"/>
</dbReference>
<evidence type="ECO:0000256" key="6">
    <source>
        <dbReference type="ARBA" id="ARBA00023065"/>
    </source>
</evidence>
<protein>
    <submittedName>
        <fullName evidence="11">Aluminum-activated malate transporter 12-like</fullName>
    </submittedName>
</protein>
<evidence type="ECO:0000256" key="1">
    <source>
        <dbReference type="ARBA" id="ARBA00004141"/>
    </source>
</evidence>
<sequence>MSAMNSTVISIPNEDGASTEKKKRFQSFLLSLLPCLGGKKSIHGYKKLIHSVKVGIALVLVSLLYLLNPLYKQVGENAMWAIMTVVVIFEFYTGAMLSKGLNRGVGTILGGGFGCLAAILAHEVGGIGKAITVGISVFIFGAAATYSRLIPSVKKRYDYGVMIFILTFNLVAVSGLRAEAVIEIARERLSTIAMGFAVCLFTSLFIFPMWASDELHYSTASKFNNLASFIEGSLEEYFKEMGTEKKENQSTTSFIGCTSVLYSKIKDESLANFARWEPWHGKFGFSHPWYKYLQIGDSLRELAASIISLKGCLQSHRQPQSVAVRMTIKEPCEAVALSLICTLRELGDSIKGMKRCSPKVLLVAKLQLMRLELSVASSPSRLVLENCDGLAMASFVYVLMEMVDKVEKLAQEVEELAHLAGFPSDQ</sequence>
<reference evidence="11" key="1">
    <citation type="submission" date="2025-08" db="UniProtKB">
        <authorList>
            <consortium name="RefSeq"/>
        </authorList>
    </citation>
    <scope>IDENTIFICATION</scope>
</reference>
<dbReference type="KEGG" id="nnu:104596449"/>
<feature type="transmembrane region" description="Helical" evidence="9">
    <location>
        <begin position="189"/>
        <end position="211"/>
    </location>
</feature>
<evidence type="ECO:0000313" key="11">
    <source>
        <dbReference type="RefSeq" id="XP_010255920.1"/>
    </source>
</evidence>
<feature type="transmembrane region" description="Helical" evidence="9">
    <location>
        <begin position="127"/>
        <end position="147"/>
    </location>
</feature>
<keyword evidence="4 9" id="KW-0812">Transmembrane</keyword>
<keyword evidence="3" id="KW-0813">Transport</keyword>
<feature type="transmembrane region" description="Helical" evidence="9">
    <location>
        <begin position="48"/>
        <end position="67"/>
    </location>
</feature>
<comment type="similarity">
    <text evidence="2">Belongs to the aromatic acid exporter (TC 2.A.85) family.</text>
</comment>
<evidence type="ECO:0000256" key="7">
    <source>
        <dbReference type="ARBA" id="ARBA00023136"/>
    </source>
</evidence>
<dbReference type="GO" id="GO:0015743">
    <property type="term" value="P:malate transport"/>
    <property type="evidence" value="ECO:0007669"/>
    <property type="project" value="InterPro"/>
</dbReference>
<dbReference type="STRING" id="4432.A0A1U8A3V8"/>
<dbReference type="InterPro" id="IPR020966">
    <property type="entry name" value="ALMT"/>
</dbReference>
<gene>
    <name evidence="11" type="primary">LOC104596449</name>
</gene>
<name>A0A1U8A3V8_NELNU</name>
<evidence type="ECO:0000256" key="8">
    <source>
        <dbReference type="ARBA" id="ARBA00023303"/>
    </source>
</evidence>
<proteinExistence type="inferred from homology"/>
<dbReference type="OMA" id="ENDNHKE"/>
<dbReference type="GO" id="GO:0034220">
    <property type="term" value="P:monoatomic ion transmembrane transport"/>
    <property type="evidence" value="ECO:0007669"/>
    <property type="project" value="UniProtKB-KW"/>
</dbReference>
<dbReference type="GeneID" id="104596449"/>
<evidence type="ECO:0000256" key="9">
    <source>
        <dbReference type="SAM" id="Phobius"/>
    </source>
</evidence>
<dbReference type="Proteomes" id="UP000189703">
    <property type="component" value="Unplaced"/>
</dbReference>
<comment type="subcellular location">
    <subcellularLocation>
        <location evidence="1">Membrane</location>
        <topology evidence="1">Multi-pass membrane protein</topology>
    </subcellularLocation>
</comment>
<evidence type="ECO:0000256" key="2">
    <source>
        <dbReference type="ARBA" id="ARBA00007079"/>
    </source>
</evidence>
<feature type="transmembrane region" description="Helical" evidence="9">
    <location>
        <begin position="159"/>
        <end position="177"/>
    </location>
</feature>
<evidence type="ECO:0000256" key="3">
    <source>
        <dbReference type="ARBA" id="ARBA00022448"/>
    </source>
</evidence>
<dbReference type="eggNOG" id="KOG4711">
    <property type="taxonomic scope" value="Eukaryota"/>
</dbReference>
<evidence type="ECO:0000256" key="4">
    <source>
        <dbReference type="ARBA" id="ARBA00022692"/>
    </source>
</evidence>
<feature type="transmembrane region" description="Helical" evidence="9">
    <location>
        <begin position="104"/>
        <end position="121"/>
    </location>
</feature>